<comment type="subcellular location">
    <subcellularLocation>
        <location evidence="1 8">Cell inner membrane</location>
        <topology evidence="1 8">Multi-pass membrane protein</topology>
    </subcellularLocation>
</comment>
<name>A0A4Q1HQV0_9BURK</name>
<evidence type="ECO:0000256" key="7">
    <source>
        <dbReference type="ARBA" id="ARBA00023136"/>
    </source>
</evidence>
<dbReference type="GO" id="GO:0022857">
    <property type="term" value="F:transmembrane transporter activity"/>
    <property type="evidence" value="ECO:0007669"/>
    <property type="project" value="UniProtKB-UniRule"/>
</dbReference>
<dbReference type="Proteomes" id="UP000290849">
    <property type="component" value="Unassembled WGS sequence"/>
</dbReference>
<keyword evidence="3" id="KW-1003">Cell membrane</keyword>
<accession>A0A4Q1HQV0</accession>
<gene>
    <name evidence="12" type="ORF">C7R54_05990</name>
</gene>
<evidence type="ECO:0000259" key="10">
    <source>
        <dbReference type="Pfam" id="PF04290"/>
    </source>
</evidence>
<feature type="transmembrane region" description="Helical" evidence="9">
    <location>
        <begin position="514"/>
        <end position="536"/>
    </location>
</feature>
<feature type="transmembrane region" description="Helical" evidence="9">
    <location>
        <begin position="43"/>
        <end position="62"/>
    </location>
</feature>
<keyword evidence="6 9" id="KW-1133">Transmembrane helix</keyword>
<dbReference type="AlphaFoldDB" id="A0A4Q1HQV0"/>
<sequence>MTPDVTPNLASQAPGRSAAVPGARPSWAAQAEAAIGRLAEIPAAILVVAEIVILFAGIAARYVFHAPLVWSDELASILFLWLAMLGSVVAFRRGEHMRMTAFVNRASPARRAFLDMLAVSAALAFLLLILAPGWEYAVEEQYVTTPALEIPNIWRAAALPVGTVLMIGLALLRLLERAGWLTTLKALGLVAAGVALLVAAQPLLATLGNANLLIFFVGIVALCVFTGVPIAFSFGLATYGYLALTTSTPMMVVVGRLDEGMSHLILLAVPLFIFLGLLIEMTGMAQRMVAFLASLLGHVRGGLSYVLIGAMYLVSGISGAKAADMAAVAPVLFPEMRKRGAKDGDLVALLSATGAQTETIPPSLVLITIGSVTGVSITALFTGGLLPGLVLALMLCLVVWRRYRGERLDGVRRAPRAEILRALVIALPALALPVVIRAAVVEGVATATEVSTIGIVYSTLIGLLVYRRFDWKRLWPMLVDTACLSGSILLIIGAATAMAWALTQSGFSTQLAHLMASVPGGAITFMAVSIVVFVVLGSVLEGIPAIVLFGPLLFPIAHQMGIHEVHYAMVVILAMGIGLFAPPFGVGYYAACAIGRVQPDKGIGPIMGYLASIAVGLVIVAAIPWLSTGFLH</sequence>
<evidence type="ECO:0000259" key="11">
    <source>
        <dbReference type="Pfam" id="PF06808"/>
    </source>
</evidence>
<feature type="transmembrane region" description="Helical" evidence="9">
    <location>
        <begin position="446"/>
        <end position="466"/>
    </location>
</feature>
<feature type="transmembrane region" description="Helical" evidence="9">
    <location>
        <begin position="606"/>
        <end position="626"/>
    </location>
</feature>
<organism evidence="12 13">
    <name type="scientific">Achromobacter aloeverae</name>
    <dbReference type="NCBI Taxonomy" id="1750518"/>
    <lineage>
        <taxon>Bacteria</taxon>
        <taxon>Pseudomonadati</taxon>
        <taxon>Pseudomonadota</taxon>
        <taxon>Betaproteobacteria</taxon>
        <taxon>Burkholderiales</taxon>
        <taxon>Alcaligenaceae</taxon>
        <taxon>Achromobacter</taxon>
    </lineage>
</organism>
<reference evidence="12 13" key="1">
    <citation type="journal article" date="2017" name="Int. J. Syst. Evol. Microbiol.">
        <title>Achromobacter aloeverae sp. nov., isolated from the root of Aloe vera (L.) Burm.f.</title>
        <authorList>
            <person name="Kuncharoen N."/>
            <person name="Muramatsu Y."/>
            <person name="Shibata C."/>
            <person name="Kamakura Y."/>
            <person name="Nakagawa Y."/>
            <person name="Tanasupawat S."/>
        </authorList>
    </citation>
    <scope>NUCLEOTIDE SEQUENCE [LARGE SCALE GENOMIC DNA]</scope>
    <source>
        <strain evidence="12 13">AVA-1</strain>
    </source>
</reference>
<keyword evidence="2 8" id="KW-0813">Transport</keyword>
<evidence type="ECO:0000256" key="8">
    <source>
        <dbReference type="RuleBase" id="RU369079"/>
    </source>
</evidence>
<dbReference type="PANTHER" id="PTHR33362:SF2">
    <property type="entry name" value="TRAP TRANSPORTER LARGE PERMEASE PROTEIN"/>
    <property type="match status" value="1"/>
</dbReference>
<dbReference type="Pfam" id="PF04290">
    <property type="entry name" value="DctQ"/>
    <property type="match status" value="1"/>
</dbReference>
<feature type="transmembrane region" description="Helical" evidence="9">
    <location>
        <begin position="567"/>
        <end position="594"/>
    </location>
</feature>
<feature type="domain" description="TRAP C4-dicarboxylate transport system permease DctM subunit" evidence="11">
    <location>
        <begin position="217"/>
        <end position="626"/>
    </location>
</feature>
<feature type="transmembrane region" description="Helical" evidence="9">
    <location>
        <begin position="213"/>
        <end position="244"/>
    </location>
</feature>
<feature type="transmembrane region" description="Helical" evidence="9">
    <location>
        <begin position="478"/>
        <end position="502"/>
    </location>
</feature>
<dbReference type="EMBL" id="PYAL01000001">
    <property type="protein sequence ID" value="RXN93247.1"/>
    <property type="molecule type" value="Genomic_DNA"/>
</dbReference>
<feature type="transmembrane region" description="Helical" evidence="9">
    <location>
        <begin position="543"/>
        <end position="561"/>
    </location>
</feature>
<dbReference type="InterPro" id="IPR055348">
    <property type="entry name" value="DctQ"/>
</dbReference>
<dbReference type="RefSeq" id="WP_129149203.1">
    <property type="nucleotide sequence ID" value="NZ_JBHSDO010000006.1"/>
</dbReference>
<keyword evidence="7 9" id="KW-0472">Membrane</keyword>
<evidence type="ECO:0000256" key="5">
    <source>
        <dbReference type="ARBA" id="ARBA00022692"/>
    </source>
</evidence>
<feature type="transmembrane region" description="Helical" evidence="9">
    <location>
        <begin position="264"/>
        <end position="285"/>
    </location>
</feature>
<evidence type="ECO:0000256" key="4">
    <source>
        <dbReference type="ARBA" id="ARBA00022519"/>
    </source>
</evidence>
<feature type="transmembrane region" description="Helical" evidence="9">
    <location>
        <begin position="375"/>
        <end position="400"/>
    </location>
</feature>
<keyword evidence="4 8" id="KW-0997">Cell inner membrane</keyword>
<feature type="transmembrane region" description="Helical" evidence="9">
    <location>
        <begin position="153"/>
        <end position="175"/>
    </location>
</feature>
<evidence type="ECO:0000256" key="6">
    <source>
        <dbReference type="ARBA" id="ARBA00022989"/>
    </source>
</evidence>
<proteinExistence type="predicted"/>
<feature type="transmembrane region" description="Helical" evidence="9">
    <location>
        <begin position="420"/>
        <end position="440"/>
    </location>
</feature>
<dbReference type="GO" id="GO:0005886">
    <property type="term" value="C:plasma membrane"/>
    <property type="evidence" value="ECO:0007669"/>
    <property type="project" value="UniProtKB-SubCell"/>
</dbReference>
<protein>
    <submittedName>
        <fullName evidence="12">ABC transporter permease</fullName>
    </submittedName>
</protein>
<feature type="transmembrane region" description="Helical" evidence="9">
    <location>
        <begin position="346"/>
        <end position="369"/>
    </location>
</feature>
<feature type="domain" description="Tripartite ATP-independent periplasmic transporters DctQ component" evidence="10">
    <location>
        <begin position="51"/>
        <end position="177"/>
    </location>
</feature>
<evidence type="ECO:0000313" key="12">
    <source>
        <dbReference type="EMBL" id="RXN93247.1"/>
    </source>
</evidence>
<evidence type="ECO:0000256" key="3">
    <source>
        <dbReference type="ARBA" id="ARBA00022475"/>
    </source>
</evidence>
<keyword evidence="13" id="KW-1185">Reference proteome</keyword>
<evidence type="ECO:0000256" key="1">
    <source>
        <dbReference type="ARBA" id="ARBA00004429"/>
    </source>
</evidence>
<dbReference type="Pfam" id="PF06808">
    <property type="entry name" value="DctM"/>
    <property type="match status" value="1"/>
</dbReference>
<keyword evidence="5 9" id="KW-0812">Transmembrane</keyword>
<dbReference type="OrthoDB" id="8713284at2"/>
<feature type="transmembrane region" description="Helical" evidence="9">
    <location>
        <begin position="74"/>
        <end position="91"/>
    </location>
</feature>
<dbReference type="NCBIfam" id="TIGR00786">
    <property type="entry name" value="dctM"/>
    <property type="match status" value="1"/>
</dbReference>
<feature type="transmembrane region" description="Helical" evidence="9">
    <location>
        <begin position="112"/>
        <end position="133"/>
    </location>
</feature>
<comment type="caution">
    <text evidence="12">The sequence shown here is derived from an EMBL/GenBank/DDBJ whole genome shotgun (WGS) entry which is preliminary data.</text>
</comment>
<dbReference type="InterPro" id="IPR004681">
    <property type="entry name" value="TRAP_DctM"/>
</dbReference>
<dbReference type="InterPro" id="IPR010656">
    <property type="entry name" value="DctM"/>
</dbReference>
<feature type="transmembrane region" description="Helical" evidence="9">
    <location>
        <begin position="305"/>
        <end position="334"/>
    </location>
</feature>
<comment type="function">
    <text evidence="8">Part of the tripartite ATP-independent periplasmic (TRAP) transport system.</text>
</comment>
<feature type="transmembrane region" description="Helical" evidence="9">
    <location>
        <begin position="187"/>
        <end position="207"/>
    </location>
</feature>
<dbReference type="PANTHER" id="PTHR33362">
    <property type="entry name" value="SIALIC ACID TRAP TRANSPORTER PERMEASE PROTEIN SIAT-RELATED"/>
    <property type="match status" value="1"/>
</dbReference>
<evidence type="ECO:0000256" key="2">
    <source>
        <dbReference type="ARBA" id="ARBA00022448"/>
    </source>
</evidence>
<evidence type="ECO:0000256" key="9">
    <source>
        <dbReference type="SAM" id="Phobius"/>
    </source>
</evidence>
<evidence type="ECO:0000313" key="13">
    <source>
        <dbReference type="Proteomes" id="UP000290849"/>
    </source>
</evidence>